<proteinExistence type="predicted"/>
<name>A0A5C6DVY9_9BACT</name>
<comment type="caution">
    <text evidence="1">The sequence shown here is derived from an EMBL/GenBank/DDBJ whole genome shotgun (WGS) entry which is preliminary data.</text>
</comment>
<evidence type="ECO:0000313" key="2">
    <source>
        <dbReference type="Proteomes" id="UP000319143"/>
    </source>
</evidence>
<keyword evidence="2" id="KW-1185">Reference proteome</keyword>
<dbReference type="AlphaFoldDB" id="A0A5C6DVY9"/>
<dbReference type="Proteomes" id="UP000319143">
    <property type="component" value="Unassembled WGS sequence"/>
</dbReference>
<protein>
    <submittedName>
        <fullName evidence="1">Uncharacterized protein</fullName>
    </submittedName>
</protein>
<dbReference type="RefSeq" id="WP_146526302.1">
    <property type="nucleotide sequence ID" value="NZ_SJPV01000003.1"/>
</dbReference>
<dbReference type="EMBL" id="SJPV01000003">
    <property type="protein sequence ID" value="TWU39571.1"/>
    <property type="molecule type" value="Genomic_DNA"/>
</dbReference>
<evidence type="ECO:0000313" key="1">
    <source>
        <dbReference type="EMBL" id="TWU39571.1"/>
    </source>
</evidence>
<organism evidence="1 2">
    <name type="scientific">Novipirellula artificiosorum</name>
    <dbReference type="NCBI Taxonomy" id="2528016"/>
    <lineage>
        <taxon>Bacteria</taxon>
        <taxon>Pseudomonadati</taxon>
        <taxon>Planctomycetota</taxon>
        <taxon>Planctomycetia</taxon>
        <taxon>Pirellulales</taxon>
        <taxon>Pirellulaceae</taxon>
        <taxon>Novipirellula</taxon>
    </lineage>
</organism>
<dbReference type="OrthoDB" id="267258at2"/>
<sequence length="90" mass="9986">MQILVYAIFACIFLVGCTRSSPSIYTVQETDCELGNIMYMDGEDGMYDVWYTGLKLNNGRSTIFIALDGSEPDYDELTAIKVGPPCTIVQ</sequence>
<accession>A0A5C6DVY9</accession>
<reference evidence="1 2" key="1">
    <citation type="submission" date="2019-02" db="EMBL/GenBank/DDBJ databases">
        <title>Deep-cultivation of Planctomycetes and their phenomic and genomic characterization uncovers novel biology.</title>
        <authorList>
            <person name="Wiegand S."/>
            <person name="Jogler M."/>
            <person name="Boedeker C."/>
            <person name="Pinto D."/>
            <person name="Vollmers J."/>
            <person name="Rivas-Marin E."/>
            <person name="Kohn T."/>
            <person name="Peeters S.H."/>
            <person name="Heuer A."/>
            <person name="Rast P."/>
            <person name="Oberbeckmann S."/>
            <person name="Bunk B."/>
            <person name="Jeske O."/>
            <person name="Meyerdierks A."/>
            <person name="Storesund J.E."/>
            <person name="Kallscheuer N."/>
            <person name="Luecker S."/>
            <person name="Lage O.M."/>
            <person name="Pohl T."/>
            <person name="Merkel B.J."/>
            <person name="Hornburger P."/>
            <person name="Mueller R.-W."/>
            <person name="Bruemmer F."/>
            <person name="Labrenz M."/>
            <person name="Spormann A.M."/>
            <person name="Op Den Camp H."/>
            <person name="Overmann J."/>
            <person name="Amann R."/>
            <person name="Jetten M.S.M."/>
            <person name="Mascher T."/>
            <person name="Medema M.H."/>
            <person name="Devos D.P."/>
            <person name="Kaster A.-K."/>
            <person name="Ovreas L."/>
            <person name="Rohde M."/>
            <person name="Galperin M.Y."/>
            <person name="Jogler C."/>
        </authorList>
    </citation>
    <scope>NUCLEOTIDE SEQUENCE [LARGE SCALE GENOMIC DNA]</scope>
    <source>
        <strain evidence="1 2">Poly41</strain>
    </source>
</reference>
<gene>
    <name evidence="1" type="ORF">Poly41_24260</name>
</gene>